<dbReference type="Proteomes" id="UP000004995">
    <property type="component" value="Unassembled WGS sequence"/>
</dbReference>
<reference evidence="2" key="1">
    <citation type="journal article" date="2012" name="Nat. Biotechnol.">
        <title>Reference genome sequence of the model plant Setaria.</title>
        <authorList>
            <person name="Bennetzen J.L."/>
            <person name="Schmutz J."/>
            <person name="Wang H."/>
            <person name="Percifield R."/>
            <person name="Hawkins J."/>
            <person name="Pontaroli A.C."/>
            <person name="Estep M."/>
            <person name="Feng L."/>
            <person name="Vaughn J.N."/>
            <person name="Grimwood J."/>
            <person name="Jenkins J."/>
            <person name="Barry K."/>
            <person name="Lindquist E."/>
            <person name="Hellsten U."/>
            <person name="Deshpande S."/>
            <person name="Wang X."/>
            <person name="Wu X."/>
            <person name="Mitros T."/>
            <person name="Triplett J."/>
            <person name="Yang X."/>
            <person name="Ye C.Y."/>
            <person name="Mauro-Herrera M."/>
            <person name="Wang L."/>
            <person name="Li P."/>
            <person name="Sharma M."/>
            <person name="Sharma R."/>
            <person name="Ronald P.C."/>
            <person name="Panaud O."/>
            <person name="Kellogg E.A."/>
            <person name="Brutnell T.P."/>
            <person name="Doust A.N."/>
            <person name="Tuskan G.A."/>
            <person name="Rokhsar D."/>
            <person name="Devos K.M."/>
        </authorList>
    </citation>
    <scope>NUCLEOTIDE SEQUENCE [LARGE SCALE GENOMIC DNA]</scope>
    <source>
        <strain evidence="2">cv. Yugu1</strain>
    </source>
</reference>
<dbReference type="EMBL" id="AGNK02003534">
    <property type="status" value="NOT_ANNOTATED_CDS"/>
    <property type="molecule type" value="Genomic_DNA"/>
</dbReference>
<name>K3YNX6_SETIT</name>
<reference evidence="1" key="2">
    <citation type="submission" date="2018-08" db="UniProtKB">
        <authorList>
            <consortium name="EnsemblPlants"/>
        </authorList>
    </citation>
    <scope>IDENTIFICATION</scope>
    <source>
        <strain evidence="1">Yugu1</strain>
    </source>
</reference>
<dbReference type="InParanoid" id="K3YNX6"/>
<organism evidence="1 2">
    <name type="scientific">Setaria italica</name>
    <name type="common">Foxtail millet</name>
    <name type="synonym">Panicum italicum</name>
    <dbReference type="NCBI Taxonomy" id="4555"/>
    <lineage>
        <taxon>Eukaryota</taxon>
        <taxon>Viridiplantae</taxon>
        <taxon>Streptophyta</taxon>
        <taxon>Embryophyta</taxon>
        <taxon>Tracheophyta</taxon>
        <taxon>Spermatophyta</taxon>
        <taxon>Magnoliopsida</taxon>
        <taxon>Liliopsida</taxon>
        <taxon>Poales</taxon>
        <taxon>Poaceae</taxon>
        <taxon>PACMAD clade</taxon>
        <taxon>Panicoideae</taxon>
        <taxon>Panicodae</taxon>
        <taxon>Paniceae</taxon>
        <taxon>Cenchrinae</taxon>
        <taxon>Setaria</taxon>
    </lineage>
</organism>
<dbReference type="AlphaFoldDB" id="K3YNX6"/>
<evidence type="ECO:0000313" key="2">
    <source>
        <dbReference type="Proteomes" id="UP000004995"/>
    </source>
</evidence>
<keyword evidence="2" id="KW-1185">Reference proteome</keyword>
<evidence type="ECO:0000313" key="1">
    <source>
        <dbReference type="EnsemblPlants" id="KQL00593"/>
    </source>
</evidence>
<proteinExistence type="predicted"/>
<sequence length="31" mass="3775">MSNFYRKSQNRTHIVLLKKISPEDDSTFKKY</sequence>
<protein>
    <submittedName>
        <fullName evidence="1">Uncharacterized protein</fullName>
    </submittedName>
</protein>
<dbReference type="HOGENOM" id="CLU_3400110_0_0_1"/>
<dbReference type="EnsemblPlants" id="KQL00593">
    <property type="protein sequence ID" value="KQL00593"/>
    <property type="gene ID" value="SETIT_015968mg"/>
</dbReference>
<dbReference type="Gramene" id="KQL00593">
    <property type="protein sequence ID" value="KQL00593"/>
    <property type="gene ID" value="SETIT_015968mg"/>
</dbReference>
<accession>K3YNX6</accession>